<dbReference type="InterPro" id="IPR011333">
    <property type="entry name" value="SKP1/BTB/POZ_sf"/>
</dbReference>
<dbReference type="EMBL" id="OZ037949">
    <property type="protein sequence ID" value="CAL1711783.1"/>
    <property type="molecule type" value="Genomic_DNA"/>
</dbReference>
<keyword evidence="2" id="KW-1185">Reference proteome</keyword>
<reference evidence="2" key="1">
    <citation type="submission" date="2024-04" db="EMBL/GenBank/DDBJ databases">
        <authorList>
            <person name="Shaw F."/>
            <person name="Minotto A."/>
        </authorList>
    </citation>
    <scope>NUCLEOTIDE SEQUENCE [LARGE SCALE GENOMIC DNA]</scope>
</reference>
<proteinExistence type="predicted"/>
<evidence type="ECO:0008006" key="3">
    <source>
        <dbReference type="Google" id="ProtNLM"/>
    </source>
</evidence>
<evidence type="ECO:0000313" key="1">
    <source>
        <dbReference type="EMBL" id="CAL1711783.1"/>
    </source>
</evidence>
<dbReference type="Proteomes" id="UP001497453">
    <property type="component" value="Chromosome 6"/>
</dbReference>
<gene>
    <name evidence="1" type="ORF">GFSPODELE1_LOCUS8497</name>
</gene>
<protein>
    <recommendedName>
        <fullName evidence="3">BTB domain-containing protein</fullName>
    </recommendedName>
</protein>
<name>A0ABP1DVD9_9APHY</name>
<accession>A0ABP1DVD9</accession>
<organism evidence="1 2">
    <name type="scientific">Somion occarium</name>
    <dbReference type="NCBI Taxonomy" id="3059160"/>
    <lineage>
        <taxon>Eukaryota</taxon>
        <taxon>Fungi</taxon>
        <taxon>Dikarya</taxon>
        <taxon>Basidiomycota</taxon>
        <taxon>Agaricomycotina</taxon>
        <taxon>Agaricomycetes</taxon>
        <taxon>Polyporales</taxon>
        <taxon>Cerrenaceae</taxon>
        <taxon>Somion</taxon>
    </lineage>
</organism>
<evidence type="ECO:0000313" key="2">
    <source>
        <dbReference type="Proteomes" id="UP001497453"/>
    </source>
</evidence>
<dbReference type="Gene3D" id="3.30.710.10">
    <property type="entry name" value="Potassium Channel Kv1.1, Chain A"/>
    <property type="match status" value="1"/>
</dbReference>
<sequence>MPDIDFNSSPALTRHEDYYFEDGNLIILVENTLFRVFRSTFTRHSATFSDLFDLPPANCEGTVEGSVDWNPIILSGILVVDFERLLWVLYPPSYGIHKASTIGEWLSILDLATRWEFTSVRELAIRELQTLHVSPVDCIAICQKYDIANSWTLAAYVSLCERPEPLTMSEANQIGLETVVRIAEIRERLRSTNSLTNYRTPTCAALRRTEHVSGAGSKTTVSGRLQWDIGESFLDQARIPPPRVMSNKGSAIRPLRPMPVRSVRLVAEAFGLPLGSCN</sequence>